<proteinExistence type="predicted"/>
<organism evidence="2">
    <name type="scientific">Nitratifractor salsuginis</name>
    <dbReference type="NCBI Taxonomy" id="269261"/>
    <lineage>
        <taxon>Bacteria</taxon>
        <taxon>Pseudomonadati</taxon>
        <taxon>Campylobacterota</taxon>
        <taxon>Epsilonproteobacteria</taxon>
        <taxon>Campylobacterales</taxon>
        <taxon>Sulfurovaceae</taxon>
        <taxon>Nitratifractor</taxon>
    </lineage>
</organism>
<sequence length="177" mass="20185">VGCSSRSDYYRLHPRLLPAQEVRPLHTRHIVGIGEVQVADYLQKESLATRLGPGRIKINDTALWAGSLSKNIQRVLQVNLSRLLPSRTFLAYPWEEPLSDDSRLFLTVDRFDGDLNGTVTFMGHWSLVDRKEDRIVTGESFRYIRQGSPGTAGIVETQSRLLERLSRRIASRIRSRI</sequence>
<name>A0A7V2WLY0_9BACT</name>
<gene>
    <name evidence="2" type="ORF">ENJ74_02180</name>
</gene>
<accession>A0A7V2WLY0</accession>
<dbReference type="AlphaFoldDB" id="A0A7V2WLY0"/>
<comment type="caution">
    <text evidence="2">The sequence shown here is derived from an EMBL/GenBank/DDBJ whole genome shotgun (WGS) entry which is preliminary data.</text>
</comment>
<feature type="non-terminal residue" evidence="2">
    <location>
        <position position="1"/>
    </location>
</feature>
<dbReference type="Gene3D" id="3.40.50.10610">
    <property type="entry name" value="ABC-type transport auxiliary lipoprotein component"/>
    <property type="match status" value="1"/>
</dbReference>
<feature type="domain" description="ABC-type transport auxiliary lipoprotein component" evidence="1">
    <location>
        <begin position="17"/>
        <end position="170"/>
    </location>
</feature>
<evidence type="ECO:0000313" key="2">
    <source>
        <dbReference type="EMBL" id="HFC03657.1"/>
    </source>
</evidence>
<dbReference type="Pfam" id="PF03886">
    <property type="entry name" value="ABC_trans_aux"/>
    <property type="match status" value="1"/>
</dbReference>
<evidence type="ECO:0000259" key="1">
    <source>
        <dbReference type="Pfam" id="PF03886"/>
    </source>
</evidence>
<protein>
    <submittedName>
        <fullName evidence="2">Membrane integrity-associated transporter subunit PqiC</fullName>
    </submittedName>
</protein>
<reference evidence="2" key="1">
    <citation type="journal article" date="2020" name="mSystems">
        <title>Genome- and Community-Level Interaction Insights into Carbon Utilization and Element Cycling Functions of Hydrothermarchaeota in Hydrothermal Sediment.</title>
        <authorList>
            <person name="Zhou Z."/>
            <person name="Liu Y."/>
            <person name="Xu W."/>
            <person name="Pan J."/>
            <person name="Luo Z.H."/>
            <person name="Li M."/>
        </authorList>
    </citation>
    <scope>NUCLEOTIDE SEQUENCE [LARGE SCALE GENOMIC DNA]</scope>
    <source>
        <strain evidence="2">HyVt-513</strain>
    </source>
</reference>
<dbReference type="EMBL" id="DRNO01000144">
    <property type="protein sequence ID" value="HFC03657.1"/>
    <property type="molecule type" value="Genomic_DNA"/>
</dbReference>
<dbReference type="SUPFAM" id="SSF159594">
    <property type="entry name" value="XCC0632-like"/>
    <property type="match status" value="1"/>
</dbReference>
<dbReference type="Proteomes" id="UP000885722">
    <property type="component" value="Unassembled WGS sequence"/>
</dbReference>
<dbReference type="InterPro" id="IPR005586">
    <property type="entry name" value="ABC_trans_aux"/>
</dbReference>